<keyword evidence="2" id="KW-1185">Reference proteome</keyword>
<dbReference type="EMBL" id="BONY01000020">
    <property type="protein sequence ID" value="GIH05561.1"/>
    <property type="molecule type" value="Genomic_DNA"/>
</dbReference>
<protein>
    <submittedName>
        <fullName evidence="1">Uncharacterized protein</fullName>
    </submittedName>
</protein>
<gene>
    <name evidence="1" type="ORF">Rhe02_36280</name>
</gene>
<organism evidence="1 2">
    <name type="scientific">Rhizocola hellebori</name>
    <dbReference type="NCBI Taxonomy" id="1392758"/>
    <lineage>
        <taxon>Bacteria</taxon>
        <taxon>Bacillati</taxon>
        <taxon>Actinomycetota</taxon>
        <taxon>Actinomycetes</taxon>
        <taxon>Micromonosporales</taxon>
        <taxon>Micromonosporaceae</taxon>
        <taxon>Rhizocola</taxon>
    </lineage>
</organism>
<comment type="caution">
    <text evidence="1">The sequence shown here is derived from an EMBL/GenBank/DDBJ whole genome shotgun (WGS) entry which is preliminary data.</text>
</comment>
<dbReference type="AlphaFoldDB" id="A0A8J3VH15"/>
<dbReference type="Proteomes" id="UP000612899">
    <property type="component" value="Unassembled WGS sequence"/>
</dbReference>
<evidence type="ECO:0000313" key="2">
    <source>
        <dbReference type="Proteomes" id="UP000612899"/>
    </source>
</evidence>
<name>A0A8J3VH15_9ACTN</name>
<accession>A0A8J3VH15</accession>
<evidence type="ECO:0000313" key="1">
    <source>
        <dbReference type="EMBL" id="GIH05561.1"/>
    </source>
</evidence>
<proteinExistence type="predicted"/>
<reference evidence="1" key="1">
    <citation type="submission" date="2021-01" db="EMBL/GenBank/DDBJ databases">
        <title>Whole genome shotgun sequence of Rhizocola hellebori NBRC 109834.</title>
        <authorList>
            <person name="Komaki H."/>
            <person name="Tamura T."/>
        </authorList>
    </citation>
    <scope>NUCLEOTIDE SEQUENCE</scope>
    <source>
        <strain evidence="1">NBRC 109834</strain>
    </source>
</reference>
<sequence>MIRRSRRARRTQAARRIQAICLARRARYVADMITAADLAAERLARTALAAPELERLQQRLGRLPILGPPTWRRHWYE</sequence>